<protein>
    <recommendedName>
        <fullName evidence="4">NAD(P)-binding protein</fullName>
    </recommendedName>
</protein>
<proteinExistence type="predicted"/>
<accession>A0ABQ8KM92</accession>
<evidence type="ECO:0008006" key="4">
    <source>
        <dbReference type="Google" id="ProtNLM"/>
    </source>
</evidence>
<dbReference type="PROSITE" id="PS00061">
    <property type="entry name" value="ADH_SHORT"/>
    <property type="match status" value="1"/>
</dbReference>
<evidence type="ECO:0000256" key="1">
    <source>
        <dbReference type="ARBA" id="ARBA00022857"/>
    </source>
</evidence>
<dbReference type="Pfam" id="PF00106">
    <property type="entry name" value="adh_short"/>
    <property type="match status" value="1"/>
</dbReference>
<dbReference type="InterPro" id="IPR052184">
    <property type="entry name" value="SDR_enzymes"/>
</dbReference>
<comment type="caution">
    <text evidence="2">The sequence shown here is derived from an EMBL/GenBank/DDBJ whole genome shotgun (WGS) entry which is preliminary data.</text>
</comment>
<keyword evidence="3" id="KW-1185">Reference proteome</keyword>
<evidence type="ECO:0000313" key="3">
    <source>
        <dbReference type="Proteomes" id="UP000814176"/>
    </source>
</evidence>
<reference evidence="2 3" key="1">
    <citation type="journal article" date="2021" name="Environ. Microbiol.">
        <title>Gene family expansions and transcriptome signatures uncover fungal adaptations to wood decay.</title>
        <authorList>
            <person name="Hage H."/>
            <person name="Miyauchi S."/>
            <person name="Viragh M."/>
            <person name="Drula E."/>
            <person name="Min B."/>
            <person name="Chaduli D."/>
            <person name="Navarro D."/>
            <person name="Favel A."/>
            <person name="Norest M."/>
            <person name="Lesage-Meessen L."/>
            <person name="Balint B."/>
            <person name="Merenyi Z."/>
            <person name="de Eugenio L."/>
            <person name="Morin E."/>
            <person name="Martinez A.T."/>
            <person name="Baldrian P."/>
            <person name="Stursova M."/>
            <person name="Martinez M.J."/>
            <person name="Novotny C."/>
            <person name="Magnuson J.K."/>
            <person name="Spatafora J.W."/>
            <person name="Maurice S."/>
            <person name="Pangilinan J."/>
            <person name="Andreopoulos W."/>
            <person name="LaButti K."/>
            <person name="Hundley H."/>
            <person name="Na H."/>
            <person name="Kuo A."/>
            <person name="Barry K."/>
            <person name="Lipzen A."/>
            <person name="Henrissat B."/>
            <person name="Riley R."/>
            <person name="Ahrendt S."/>
            <person name="Nagy L.G."/>
            <person name="Grigoriev I.V."/>
            <person name="Martin F."/>
            <person name="Rosso M.N."/>
        </authorList>
    </citation>
    <scope>NUCLEOTIDE SEQUENCE [LARGE SCALE GENOMIC DNA]</scope>
    <source>
        <strain evidence="2 3">CIRM-BRFM 1785</strain>
    </source>
</reference>
<dbReference type="Proteomes" id="UP000814176">
    <property type="component" value="Unassembled WGS sequence"/>
</dbReference>
<dbReference type="PRINTS" id="PR00081">
    <property type="entry name" value="GDHRDH"/>
</dbReference>
<organism evidence="2 3">
    <name type="scientific">Rhodofomes roseus</name>
    <dbReference type="NCBI Taxonomy" id="34475"/>
    <lineage>
        <taxon>Eukaryota</taxon>
        <taxon>Fungi</taxon>
        <taxon>Dikarya</taxon>
        <taxon>Basidiomycota</taxon>
        <taxon>Agaricomycotina</taxon>
        <taxon>Agaricomycetes</taxon>
        <taxon>Polyporales</taxon>
        <taxon>Rhodofomes</taxon>
    </lineage>
</organism>
<dbReference type="InterPro" id="IPR002347">
    <property type="entry name" value="SDR_fam"/>
</dbReference>
<name>A0ABQ8KM92_9APHY</name>
<evidence type="ECO:0000313" key="2">
    <source>
        <dbReference type="EMBL" id="KAH9839321.1"/>
    </source>
</evidence>
<dbReference type="Gene3D" id="3.40.50.720">
    <property type="entry name" value="NAD(P)-binding Rossmann-like Domain"/>
    <property type="match status" value="1"/>
</dbReference>
<sequence>MPSYLITGASRGIGLGIATKLLQDPKNFVVAAVRNPAAESIKKLAGEYPSDQFAVVKIDYADYASIGKAAEGAAKILPNGLDYLISNAGVSLQDNPSFESIDLKVFEEELRINSVAPIEVVRQFLPLVRKSTAKKVVFLSTILASIEFAPTVATLAIPYAMTKAALDILARKWAAVLYKEGITTVVLHPGKHTARVMRARAGLTSAGWVDTDLGAGIKDWWAKANPDLKPISVEQSAEDTLRIIWEAPLEEKIQLHNHAGGVLPW</sequence>
<dbReference type="GeneID" id="72002248"/>
<keyword evidence="1" id="KW-0521">NADP</keyword>
<dbReference type="PANTHER" id="PTHR45458">
    <property type="entry name" value="SHORT-CHAIN DEHYDROGENASE/REDUCTASE SDR"/>
    <property type="match status" value="1"/>
</dbReference>
<gene>
    <name evidence="2" type="ORF">C8Q71DRAFT_722278</name>
</gene>
<dbReference type="SUPFAM" id="SSF51735">
    <property type="entry name" value="NAD(P)-binding Rossmann-fold domains"/>
    <property type="match status" value="1"/>
</dbReference>
<dbReference type="InterPro" id="IPR036291">
    <property type="entry name" value="NAD(P)-bd_dom_sf"/>
</dbReference>
<dbReference type="InterPro" id="IPR020904">
    <property type="entry name" value="Sc_DH/Rdtase_CS"/>
</dbReference>
<dbReference type="RefSeq" id="XP_047781076.1">
    <property type="nucleotide sequence ID" value="XM_047921516.1"/>
</dbReference>
<dbReference type="PANTHER" id="PTHR45458:SF3">
    <property type="entry name" value="CHAIN DEHYDROGENASE (ATSC), PUTATIVE-RELATED"/>
    <property type="match status" value="1"/>
</dbReference>
<dbReference type="EMBL" id="JADCUA010000006">
    <property type="protein sequence ID" value="KAH9839321.1"/>
    <property type="molecule type" value="Genomic_DNA"/>
</dbReference>